<name>A0A9Q1EFK4_SYNKA</name>
<accession>A0A9Q1EFK4</accession>
<gene>
    <name evidence="2" type="ORF">SKAU_G00368490</name>
</gene>
<protein>
    <submittedName>
        <fullName evidence="2">Uncharacterized protein</fullName>
    </submittedName>
</protein>
<dbReference type="AlphaFoldDB" id="A0A9Q1EFK4"/>
<evidence type="ECO:0000256" key="1">
    <source>
        <dbReference type="SAM" id="MobiDB-lite"/>
    </source>
</evidence>
<dbReference type="EMBL" id="JAINUF010000018">
    <property type="protein sequence ID" value="KAJ8337883.1"/>
    <property type="molecule type" value="Genomic_DNA"/>
</dbReference>
<sequence>MCVCQDAPFPVGLDIIPLASLALSPDGRADVRVFVSEKTVSRLTALRPPNQLCRKRPGEVEWGLGPCAVIMAEGRANHRRASVLHSPFCATEALGYLTRWADAVVGGAGCGNAARIGRSLCSIPMIIDSNEATQASFSTDTATRSPAPGLTDASNRQPAAF</sequence>
<evidence type="ECO:0000313" key="2">
    <source>
        <dbReference type="EMBL" id="KAJ8337883.1"/>
    </source>
</evidence>
<feature type="compositionally biased region" description="Polar residues" evidence="1">
    <location>
        <begin position="152"/>
        <end position="161"/>
    </location>
</feature>
<evidence type="ECO:0000313" key="3">
    <source>
        <dbReference type="Proteomes" id="UP001152622"/>
    </source>
</evidence>
<feature type="compositionally biased region" description="Polar residues" evidence="1">
    <location>
        <begin position="135"/>
        <end position="144"/>
    </location>
</feature>
<organism evidence="2 3">
    <name type="scientific">Synaphobranchus kaupii</name>
    <name type="common">Kaup's arrowtooth eel</name>
    <dbReference type="NCBI Taxonomy" id="118154"/>
    <lineage>
        <taxon>Eukaryota</taxon>
        <taxon>Metazoa</taxon>
        <taxon>Chordata</taxon>
        <taxon>Craniata</taxon>
        <taxon>Vertebrata</taxon>
        <taxon>Euteleostomi</taxon>
        <taxon>Actinopterygii</taxon>
        <taxon>Neopterygii</taxon>
        <taxon>Teleostei</taxon>
        <taxon>Anguilliformes</taxon>
        <taxon>Synaphobranchidae</taxon>
        <taxon>Synaphobranchus</taxon>
    </lineage>
</organism>
<proteinExistence type="predicted"/>
<reference evidence="2" key="1">
    <citation type="journal article" date="2023" name="Science">
        <title>Genome structures resolve the early diversification of teleost fishes.</title>
        <authorList>
            <person name="Parey E."/>
            <person name="Louis A."/>
            <person name="Montfort J."/>
            <person name="Bouchez O."/>
            <person name="Roques C."/>
            <person name="Iampietro C."/>
            <person name="Lluch J."/>
            <person name="Castinel A."/>
            <person name="Donnadieu C."/>
            <person name="Desvignes T."/>
            <person name="Floi Bucao C."/>
            <person name="Jouanno E."/>
            <person name="Wen M."/>
            <person name="Mejri S."/>
            <person name="Dirks R."/>
            <person name="Jansen H."/>
            <person name="Henkel C."/>
            <person name="Chen W.J."/>
            <person name="Zahm M."/>
            <person name="Cabau C."/>
            <person name="Klopp C."/>
            <person name="Thompson A.W."/>
            <person name="Robinson-Rechavi M."/>
            <person name="Braasch I."/>
            <person name="Lecointre G."/>
            <person name="Bobe J."/>
            <person name="Postlethwait J.H."/>
            <person name="Berthelot C."/>
            <person name="Roest Crollius H."/>
            <person name="Guiguen Y."/>
        </authorList>
    </citation>
    <scope>NUCLEOTIDE SEQUENCE</scope>
    <source>
        <strain evidence="2">WJC10195</strain>
    </source>
</reference>
<keyword evidence="3" id="KW-1185">Reference proteome</keyword>
<feature type="region of interest" description="Disordered" evidence="1">
    <location>
        <begin position="135"/>
        <end position="161"/>
    </location>
</feature>
<comment type="caution">
    <text evidence="2">The sequence shown here is derived from an EMBL/GenBank/DDBJ whole genome shotgun (WGS) entry which is preliminary data.</text>
</comment>
<dbReference type="Proteomes" id="UP001152622">
    <property type="component" value="Chromosome 18"/>
</dbReference>